<evidence type="ECO:0000313" key="2">
    <source>
        <dbReference type="EnsemblMetazoa" id="AFUN005812-PA"/>
    </source>
</evidence>
<feature type="compositionally biased region" description="Acidic residues" evidence="1">
    <location>
        <begin position="15"/>
        <end position="28"/>
    </location>
</feature>
<dbReference type="EnsemblMetazoa" id="AFUN005812-RA">
    <property type="protein sequence ID" value="AFUN005812-PA"/>
    <property type="gene ID" value="AFUN005812"/>
</dbReference>
<dbReference type="VEuPathDB" id="VectorBase:AFUN2_008364"/>
<dbReference type="VEuPathDB" id="VectorBase:AFUN005812"/>
<name>A0A182RHV0_ANOFN</name>
<dbReference type="AlphaFoldDB" id="A0A182RHV0"/>
<feature type="region of interest" description="Disordered" evidence="1">
    <location>
        <begin position="1"/>
        <end position="41"/>
    </location>
</feature>
<dbReference type="KEGG" id="afun:125774653"/>
<dbReference type="InterPro" id="IPR005374">
    <property type="entry name" value="BBLN_eukaryota"/>
</dbReference>
<dbReference type="RefSeq" id="XP_049300748.1">
    <property type="nucleotide sequence ID" value="XM_049444791.1"/>
</dbReference>
<dbReference type="OrthoDB" id="10050612at2759"/>
<dbReference type="PANTHER" id="PTHR34344">
    <property type="entry name" value="UPF0184 PROTEIN C9ORF16"/>
    <property type="match status" value="1"/>
</dbReference>
<dbReference type="STRING" id="62324.A0A182RHV0"/>
<dbReference type="Pfam" id="PF03670">
    <property type="entry name" value="UPF0184"/>
    <property type="match status" value="1"/>
</dbReference>
<dbReference type="GeneID" id="125774653"/>
<dbReference type="PANTHER" id="PTHR34344:SF1">
    <property type="entry name" value="BUBLIN COILED-COIL PROTEIN"/>
    <property type="match status" value="1"/>
</dbReference>
<feature type="compositionally biased region" description="Acidic residues" evidence="1">
    <location>
        <begin position="103"/>
        <end position="112"/>
    </location>
</feature>
<accession>A0A182RHV0</accession>
<sequence length="112" mass="12391">MPPEPKETSPCQEKTDDEQQTESTDENETPTNGGEEIDLEEVTEEIVELSNRLDSLSTALDSIEQQNDDLQAQILLLLDSQRATLKSLKEENSRKAAKGAEASDGEEPMQQS</sequence>
<proteinExistence type="predicted"/>
<organism evidence="2">
    <name type="scientific">Anopheles funestus</name>
    <name type="common">African malaria mosquito</name>
    <dbReference type="NCBI Taxonomy" id="62324"/>
    <lineage>
        <taxon>Eukaryota</taxon>
        <taxon>Metazoa</taxon>
        <taxon>Ecdysozoa</taxon>
        <taxon>Arthropoda</taxon>
        <taxon>Hexapoda</taxon>
        <taxon>Insecta</taxon>
        <taxon>Pterygota</taxon>
        <taxon>Neoptera</taxon>
        <taxon>Endopterygota</taxon>
        <taxon>Diptera</taxon>
        <taxon>Nematocera</taxon>
        <taxon>Culicoidea</taxon>
        <taxon>Culicidae</taxon>
        <taxon>Anophelinae</taxon>
        <taxon>Anopheles</taxon>
    </lineage>
</organism>
<reference evidence="2" key="1">
    <citation type="submission" date="2020-05" db="UniProtKB">
        <authorList>
            <consortium name="EnsemblMetazoa"/>
        </authorList>
    </citation>
    <scope>IDENTIFICATION</scope>
    <source>
        <strain evidence="2">FUMOZ</strain>
    </source>
</reference>
<evidence type="ECO:0000256" key="1">
    <source>
        <dbReference type="SAM" id="MobiDB-lite"/>
    </source>
</evidence>
<feature type="region of interest" description="Disordered" evidence="1">
    <location>
        <begin position="88"/>
        <end position="112"/>
    </location>
</feature>
<protein>
    <submittedName>
        <fullName evidence="2">Uncharacterized protein</fullName>
    </submittedName>
</protein>